<feature type="compositionally biased region" description="Polar residues" evidence="1">
    <location>
        <begin position="694"/>
        <end position="713"/>
    </location>
</feature>
<feature type="compositionally biased region" description="Polar residues" evidence="1">
    <location>
        <begin position="348"/>
        <end position="361"/>
    </location>
</feature>
<feature type="compositionally biased region" description="Low complexity" evidence="1">
    <location>
        <begin position="615"/>
        <end position="634"/>
    </location>
</feature>
<evidence type="ECO:0000313" key="2">
    <source>
        <dbReference type="EMBL" id="KAK6344160.1"/>
    </source>
</evidence>
<dbReference type="EMBL" id="JAVHNQ010000006">
    <property type="protein sequence ID" value="KAK6344160.1"/>
    <property type="molecule type" value="Genomic_DNA"/>
</dbReference>
<organism evidence="2 3">
    <name type="scientific">Orbilia brochopaga</name>
    <dbReference type="NCBI Taxonomy" id="3140254"/>
    <lineage>
        <taxon>Eukaryota</taxon>
        <taxon>Fungi</taxon>
        <taxon>Dikarya</taxon>
        <taxon>Ascomycota</taxon>
        <taxon>Pezizomycotina</taxon>
        <taxon>Orbiliomycetes</taxon>
        <taxon>Orbiliales</taxon>
        <taxon>Orbiliaceae</taxon>
        <taxon>Orbilia</taxon>
    </lineage>
</organism>
<feature type="region of interest" description="Disordered" evidence="1">
    <location>
        <begin position="270"/>
        <end position="305"/>
    </location>
</feature>
<gene>
    <name evidence="2" type="ORF">TWF696_007802</name>
</gene>
<feature type="compositionally biased region" description="Basic and acidic residues" evidence="1">
    <location>
        <begin position="335"/>
        <end position="347"/>
    </location>
</feature>
<accession>A0AAV9UNL3</accession>
<feature type="compositionally biased region" description="Polar residues" evidence="1">
    <location>
        <begin position="635"/>
        <end position="651"/>
    </location>
</feature>
<dbReference type="AlphaFoldDB" id="A0AAV9UNL3"/>
<feature type="region of interest" description="Disordered" evidence="1">
    <location>
        <begin position="615"/>
        <end position="667"/>
    </location>
</feature>
<feature type="region of interest" description="Disordered" evidence="1">
    <location>
        <begin position="410"/>
        <end position="444"/>
    </location>
</feature>
<sequence>MATQSDPFPLDYLPALPVALTLNSQSRDPDVATQDPSQAACCTAPVSVSGPDCFSFLQLEYECHTSSSTVMIFNPDFSFAGTIRTTHTRTHTRTVSRSAHIRGKSTSWLDGETPITPSSTTRLTITTPTCKYDVDLDLEVPLSPKSLPTHMHPFFAMGAATAASATSGGDHKDPAAAGGVVVRHDVAAKLSLDRGKPNRRRPLPLQFTAAGAGLERRRTPRSGGSFNQAMSPRNADECCDKVHDDRGCVDELSSTEKCRVGEAKSIPSMKSTLNATPSLSIPKEQSQVQIKDTTPSPKKPTKKLRPKLHLRTASIIARQRAPTPQPVQITTAAVDRNRPHNLPKDRCTSSPDVSRALSQQQRRGETETATATATTQHRRRTSVSRLPLHALLLSPLGARRRFSSDSTATMASSSSAITTDTNTTTSSGNITNITTNTNSNTNTSGTATPASVANSTVSCGGHSAGGSVGRVRGSVFSFRLHEVDEEEEEDTTGVTTAKGCTDTDMVSSGIQQLSLGSSKDKDTKSSSRFRRFSLAYLGGGEHEADSASESRSPLRGWRSWSNRSSIASFVTSNTNDHTNNGSCNGNTTNNTAAAAERVNNSRSYTRRGSRFSIASLGTSYGSTSTSSSTGEQGSACTATTSVGTSGRNSARYSDASVGTADERHRSSLSWSSITELPWRTVPVHTYAHLMSSRRNSAANTPAQQTASIGSGASRTVDESGEREDPFTAFCNSTKPKGAGVSSRGYQSPEERAARMRRRAEKVVAQIQAGGFYDSGDEDEDEDERIALQMIAEEGDGDDDVFGYTDVHDWWMAGVDNVENDDDGEDGWRGVARVPSLEFEEGNSSRVSVEGPLPVTPTAVDAPIGFAVESVKKMGRRRRTASSECLMVEAAEGLRGLWVGENEGEECAVEE</sequence>
<feature type="compositionally biased region" description="Low complexity" evidence="1">
    <location>
        <begin position="507"/>
        <end position="517"/>
    </location>
</feature>
<protein>
    <submittedName>
        <fullName evidence="2">Uncharacterized protein</fullName>
    </submittedName>
</protein>
<dbReference type="Proteomes" id="UP001375240">
    <property type="component" value="Unassembled WGS sequence"/>
</dbReference>
<feature type="compositionally biased region" description="Basic and acidic residues" evidence="1">
    <location>
        <begin position="715"/>
        <end position="725"/>
    </location>
</feature>
<proteinExistence type="predicted"/>
<keyword evidence="3" id="KW-1185">Reference proteome</keyword>
<comment type="caution">
    <text evidence="2">The sequence shown here is derived from an EMBL/GenBank/DDBJ whole genome shotgun (WGS) entry which is preliminary data.</text>
</comment>
<feature type="compositionally biased region" description="Polar residues" evidence="1">
    <location>
        <begin position="270"/>
        <end position="290"/>
    </location>
</feature>
<evidence type="ECO:0000313" key="3">
    <source>
        <dbReference type="Proteomes" id="UP001375240"/>
    </source>
</evidence>
<feature type="region of interest" description="Disordered" evidence="1">
    <location>
        <begin position="484"/>
        <end position="524"/>
    </location>
</feature>
<reference evidence="2 3" key="1">
    <citation type="submission" date="2019-10" db="EMBL/GenBank/DDBJ databases">
        <authorList>
            <person name="Palmer J.M."/>
        </authorList>
    </citation>
    <scope>NUCLEOTIDE SEQUENCE [LARGE SCALE GENOMIC DNA]</scope>
    <source>
        <strain evidence="2 3">TWF696</strain>
    </source>
</reference>
<evidence type="ECO:0000256" key="1">
    <source>
        <dbReference type="SAM" id="MobiDB-lite"/>
    </source>
</evidence>
<feature type="region of interest" description="Disordered" evidence="1">
    <location>
        <begin position="694"/>
        <end position="748"/>
    </location>
</feature>
<name>A0AAV9UNL3_9PEZI</name>
<feature type="region of interest" description="Disordered" evidence="1">
    <location>
        <begin position="333"/>
        <end position="382"/>
    </location>
</feature>